<comment type="subcellular location">
    <subcellularLocation>
        <location evidence="1">Endoplasmic reticulum membrane</location>
        <topology evidence="1">Multi-pass membrane protein</topology>
    </subcellularLocation>
</comment>
<dbReference type="Pfam" id="PF05620">
    <property type="entry name" value="TMEM208_SND2"/>
    <property type="match status" value="1"/>
</dbReference>
<reference evidence="8 9" key="1">
    <citation type="submission" date="2017-10" db="EMBL/GenBank/DDBJ databases">
        <title>Development of genomic resources for the powdery mildew, Erysiphe pulchra.</title>
        <authorList>
            <person name="Wadl P.A."/>
            <person name="Mack B.M."/>
            <person name="Moore G."/>
            <person name="Beltz S.B."/>
        </authorList>
    </citation>
    <scope>NUCLEOTIDE SEQUENCE [LARGE SCALE GENOMIC DNA]</scope>
    <source>
        <strain evidence="8">Cflorida</strain>
    </source>
</reference>
<dbReference type="GO" id="GO:0006624">
    <property type="term" value="P:vacuolar protein processing"/>
    <property type="evidence" value="ECO:0007669"/>
    <property type="project" value="TreeGrafter"/>
</dbReference>
<evidence type="ECO:0008006" key="10">
    <source>
        <dbReference type="Google" id="ProtNLM"/>
    </source>
</evidence>
<comment type="caution">
    <text evidence="8">The sequence shown here is derived from an EMBL/GenBank/DDBJ whole genome shotgun (WGS) entry which is preliminary data.</text>
</comment>
<keyword evidence="5 7" id="KW-1133">Transmembrane helix</keyword>
<dbReference type="GO" id="GO:0005789">
    <property type="term" value="C:endoplasmic reticulum membrane"/>
    <property type="evidence" value="ECO:0007669"/>
    <property type="project" value="UniProtKB-SubCell"/>
</dbReference>
<name>A0A2S4PWD0_9PEZI</name>
<evidence type="ECO:0000256" key="4">
    <source>
        <dbReference type="ARBA" id="ARBA00022824"/>
    </source>
</evidence>
<dbReference type="GO" id="GO:0005773">
    <property type="term" value="C:vacuole"/>
    <property type="evidence" value="ECO:0007669"/>
    <property type="project" value="GOC"/>
</dbReference>
<evidence type="ECO:0000313" key="8">
    <source>
        <dbReference type="EMBL" id="POS86341.1"/>
    </source>
</evidence>
<dbReference type="PANTHER" id="PTHR13505">
    <property type="entry name" value="TRANSMEMBRANE PROTEIN 208"/>
    <property type="match status" value="1"/>
</dbReference>
<sequence length="159" mass="18043">MAQKSKKERAKKNASTLNNLHLGTLGVNTLFLFANLVFLKRSLLTYILFSIPSLIAEYILEITGRPKHDHKTKFLKSSGEDLSAPGLTDYMFDIIYVTWISIFCVLIFGNWGWLFWTSIPIYGAYKGFKLLTAARGMMNVQNEDGNSLTGENRAQRRAK</sequence>
<keyword evidence="4" id="KW-0256">Endoplasmic reticulum</keyword>
<evidence type="ECO:0000256" key="7">
    <source>
        <dbReference type="SAM" id="Phobius"/>
    </source>
</evidence>
<protein>
    <recommendedName>
        <fullName evidence="10">DUF788-domain-containing protein</fullName>
    </recommendedName>
</protein>
<keyword evidence="6 7" id="KW-0472">Membrane</keyword>
<dbReference type="Proteomes" id="UP000237438">
    <property type="component" value="Unassembled WGS sequence"/>
</dbReference>
<evidence type="ECO:0000256" key="5">
    <source>
        <dbReference type="ARBA" id="ARBA00022989"/>
    </source>
</evidence>
<evidence type="ECO:0000256" key="3">
    <source>
        <dbReference type="ARBA" id="ARBA00022692"/>
    </source>
</evidence>
<dbReference type="STRING" id="225359.A0A2S4PWD0"/>
<feature type="transmembrane region" description="Helical" evidence="7">
    <location>
        <begin position="20"/>
        <end position="39"/>
    </location>
</feature>
<keyword evidence="3 7" id="KW-0812">Transmembrane</keyword>
<evidence type="ECO:0000256" key="2">
    <source>
        <dbReference type="ARBA" id="ARBA00009950"/>
    </source>
</evidence>
<feature type="transmembrane region" description="Helical" evidence="7">
    <location>
        <begin position="94"/>
        <end position="116"/>
    </location>
</feature>
<evidence type="ECO:0000256" key="6">
    <source>
        <dbReference type="ARBA" id="ARBA00023136"/>
    </source>
</evidence>
<organism evidence="8 9">
    <name type="scientific">Erysiphe pulchra</name>
    <dbReference type="NCBI Taxonomy" id="225359"/>
    <lineage>
        <taxon>Eukaryota</taxon>
        <taxon>Fungi</taxon>
        <taxon>Dikarya</taxon>
        <taxon>Ascomycota</taxon>
        <taxon>Pezizomycotina</taxon>
        <taxon>Leotiomycetes</taxon>
        <taxon>Erysiphales</taxon>
        <taxon>Erysiphaceae</taxon>
        <taxon>Erysiphe</taxon>
    </lineage>
</organism>
<keyword evidence="9" id="KW-1185">Reference proteome</keyword>
<dbReference type="PANTHER" id="PTHR13505:SF7">
    <property type="entry name" value="TRANSMEMBRANE PROTEIN 208"/>
    <property type="match status" value="1"/>
</dbReference>
<evidence type="ECO:0000313" key="9">
    <source>
        <dbReference type="Proteomes" id="UP000237438"/>
    </source>
</evidence>
<comment type="similarity">
    <text evidence="2">Belongs to the TMEM208 family.</text>
</comment>
<dbReference type="OrthoDB" id="10012212at2759"/>
<dbReference type="InterPro" id="IPR008506">
    <property type="entry name" value="SND2/TMEM208"/>
</dbReference>
<accession>A0A2S4PWD0</accession>
<proteinExistence type="inferred from homology"/>
<dbReference type="AlphaFoldDB" id="A0A2S4PWD0"/>
<dbReference type="EMBL" id="PEDP01000350">
    <property type="protein sequence ID" value="POS86341.1"/>
    <property type="molecule type" value="Genomic_DNA"/>
</dbReference>
<evidence type="ECO:0000256" key="1">
    <source>
        <dbReference type="ARBA" id="ARBA00004477"/>
    </source>
</evidence>
<gene>
    <name evidence="8" type="ORF">EPUL_001284</name>
</gene>